<dbReference type="SUPFAM" id="SSF51261">
    <property type="entry name" value="Duplicated hybrid motif"/>
    <property type="match status" value="1"/>
</dbReference>
<dbReference type="Pfam" id="PF01551">
    <property type="entry name" value="Peptidase_M23"/>
    <property type="match status" value="1"/>
</dbReference>
<proteinExistence type="predicted"/>
<reference evidence="2" key="2">
    <citation type="submission" date="2023-01" db="EMBL/GenBank/DDBJ databases">
        <title>Draft genome sequence of Sneathiella chinensis strain NBRC 103408.</title>
        <authorList>
            <person name="Sun Q."/>
            <person name="Mori K."/>
        </authorList>
    </citation>
    <scope>NUCLEOTIDE SEQUENCE</scope>
    <source>
        <strain evidence="2">NBRC 103408</strain>
    </source>
</reference>
<evidence type="ECO:0000313" key="2">
    <source>
        <dbReference type="EMBL" id="GLQ04987.1"/>
    </source>
</evidence>
<dbReference type="Gene3D" id="2.70.70.10">
    <property type="entry name" value="Glucose Permease (Domain IIA)"/>
    <property type="match status" value="1"/>
</dbReference>
<name>A0ABQ5TYS4_9PROT</name>
<sequence length="354" mass="38877">MKKNNEPRSMPLFRPLLLCLTLIASLGVLSVPTSLADNILKDRPPFLDLPLRCTLGADCFIQHYIDLDPTKAAHDYRCGSMTYDGHGGTDIRVRTLADMRSGVEVVAAADGIVVNLRNGVPDTYFSSYSPEKKKEIYKIGLGNAVTLDHGGGWTSTYAHLKNNSITVTKGQTVRKGDLLGQVGMSGLTDFPHLHFELRRGQVGIDPFSGRDSADGCGDIRQTYWSDLALQQLDYRDQAFINTGFSETRPTGRRDLESGDKAESVLPPMAPTLFFWTYYIGGKQGDVVTLTITGPEGQVLATHTTPPRTRNRIAETRYIGVKRPEGGWKPGAYRGTVLLEREGQTVSDDALIIAE</sequence>
<accession>A0ABQ5TYS4</accession>
<evidence type="ECO:0000259" key="1">
    <source>
        <dbReference type="Pfam" id="PF01551"/>
    </source>
</evidence>
<dbReference type="EMBL" id="BSNF01000001">
    <property type="protein sequence ID" value="GLQ04987.1"/>
    <property type="molecule type" value="Genomic_DNA"/>
</dbReference>
<reference evidence="2" key="1">
    <citation type="journal article" date="2014" name="Int. J. Syst. Evol. Microbiol.">
        <title>Complete genome of a new Firmicutes species belonging to the dominant human colonic microbiota ('Ruminococcus bicirculans') reveals two chromosomes and a selective capacity to utilize plant glucans.</title>
        <authorList>
            <consortium name="NISC Comparative Sequencing Program"/>
            <person name="Wegmann U."/>
            <person name="Louis P."/>
            <person name="Goesmann A."/>
            <person name="Henrissat B."/>
            <person name="Duncan S.H."/>
            <person name="Flint H.J."/>
        </authorList>
    </citation>
    <scope>NUCLEOTIDE SEQUENCE</scope>
    <source>
        <strain evidence="2">NBRC 103408</strain>
    </source>
</reference>
<dbReference type="CDD" id="cd12797">
    <property type="entry name" value="M23_peptidase"/>
    <property type="match status" value="1"/>
</dbReference>
<comment type="caution">
    <text evidence="2">The sequence shown here is derived from an EMBL/GenBank/DDBJ whole genome shotgun (WGS) entry which is preliminary data.</text>
</comment>
<evidence type="ECO:0000313" key="3">
    <source>
        <dbReference type="Proteomes" id="UP001161409"/>
    </source>
</evidence>
<dbReference type="Proteomes" id="UP001161409">
    <property type="component" value="Unassembled WGS sequence"/>
</dbReference>
<dbReference type="InterPro" id="IPR016047">
    <property type="entry name" value="M23ase_b-sheet_dom"/>
</dbReference>
<gene>
    <name evidence="2" type="ORF">GCM10007924_02080</name>
</gene>
<dbReference type="InterPro" id="IPR050570">
    <property type="entry name" value="Cell_wall_metabolism_enzyme"/>
</dbReference>
<dbReference type="RefSeq" id="WP_169559021.1">
    <property type="nucleotide sequence ID" value="NZ_BSNF01000001.1"/>
</dbReference>
<keyword evidence="3" id="KW-1185">Reference proteome</keyword>
<dbReference type="InterPro" id="IPR011055">
    <property type="entry name" value="Dup_hybrid_motif"/>
</dbReference>
<dbReference type="PANTHER" id="PTHR21666:SF270">
    <property type="entry name" value="MUREIN HYDROLASE ACTIVATOR ENVC"/>
    <property type="match status" value="1"/>
</dbReference>
<protein>
    <recommendedName>
        <fullName evidence="1">M23ase beta-sheet core domain-containing protein</fullName>
    </recommendedName>
</protein>
<organism evidence="2 3">
    <name type="scientific">Sneathiella chinensis</name>
    <dbReference type="NCBI Taxonomy" id="349750"/>
    <lineage>
        <taxon>Bacteria</taxon>
        <taxon>Pseudomonadati</taxon>
        <taxon>Pseudomonadota</taxon>
        <taxon>Alphaproteobacteria</taxon>
        <taxon>Sneathiellales</taxon>
        <taxon>Sneathiellaceae</taxon>
        <taxon>Sneathiella</taxon>
    </lineage>
</organism>
<dbReference type="PANTHER" id="PTHR21666">
    <property type="entry name" value="PEPTIDASE-RELATED"/>
    <property type="match status" value="1"/>
</dbReference>
<feature type="domain" description="M23ase beta-sheet core" evidence="1">
    <location>
        <begin position="86"/>
        <end position="206"/>
    </location>
</feature>